<protein>
    <submittedName>
        <fullName evidence="1">Uncharacterized protein</fullName>
    </submittedName>
</protein>
<gene>
    <name evidence="1" type="ORF">ICL16_07765</name>
</gene>
<dbReference type="InterPro" id="IPR015867">
    <property type="entry name" value="N-reg_PII/ATP_PRibTrfase_C"/>
</dbReference>
<organism evidence="1 2">
    <name type="scientific">Iningainema tapete BLCC-T55</name>
    <dbReference type="NCBI Taxonomy" id="2748662"/>
    <lineage>
        <taxon>Bacteria</taxon>
        <taxon>Bacillati</taxon>
        <taxon>Cyanobacteriota</taxon>
        <taxon>Cyanophyceae</taxon>
        <taxon>Nostocales</taxon>
        <taxon>Scytonemataceae</taxon>
        <taxon>Iningainema tapete</taxon>
    </lineage>
</organism>
<evidence type="ECO:0000313" key="1">
    <source>
        <dbReference type="EMBL" id="MBD2771988.1"/>
    </source>
</evidence>
<sequence>MSSESKTVQPAVLITIIGETVLQDRILQMLTSLGATGYTLTPARGVGSHGRQMGDIAGYNTNIEVKTIVSQSVSDDIFSSIADYKTHHALIAFRQNVEALMD</sequence>
<dbReference type="Gene3D" id="3.30.70.120">
    <property type="match status" value="1"/>
</dbReference>
<dbReference type="InterPro" id="IPR002187">
    <property type="entry name" value="N-reg_PII"/>
</dbReference>
<name>A0A8J6XR16_9CYAN</name>
<dbReference type="AlphaFoldDB" id="A0A8J6XR16"/>
<keyword evidence="2" id="KW-1185">Reference proteome</keyword>
<comment type="caution">
    <text evidence="1">The sequence shown here is derived from an EMBL/GenBank/DDBJ whole genome shotgun (WGS) entry which is preliminary data.</text>
</comment>
<accession>A0A8J6XR16</accession>
<evidence type="ECO:0000313" key="2">
    <source>
        <dbReference type="Proteomes" id="UP000629098"/>
    </source>
</evidence>
<dbReference type="EMBL" id="JACXAE010000033">
    <property type="protein sequence ID" value="MBD2771988.1"/>
    <property type="molecule type" value="Genomic_DNA"/>
</dbReference>
<dbReference type="GO" id="GO:0006808">
    <property type="term" value="P:regulation of nitrogen utilization"/>
    <property type="evidence" value="ECO:0007669"/>
    <property type="project" value="InterPro"/>
</dbReference>
<proteinExistence type="predicted"/>
<dbReference type="GO" id="GO:0030234">
    <property type="term" value="F:enzyme regulator activity"/>
    <property type="evidence" value="ECO:0007669"/>
    <property type="project" value="InterPro"/>
</dbReference>
<dbReference type="RefSeq" id="WP_190826280.1">
    <property type="nucleotide sequence ID" value="NZ_CAWPPI010000033.1"/>
</dbReference>
<dbReference type="InterPro" id="IPR011322">
    <property type="entry name" value="N-reg_PII-like_a/b"/>
</dbReference>
<reference evidence="1" key="1">
    <citation type="submission" date="2020-09" db="EMBL/GenBank/DDBJ databases">
        <title>Iningainema tapete sp. nov. (Scytonemataceae, Cyanobacteria) from greenhouses in central Florida (USA) produces two types of nodularin with biosynthetic potential for microcystin-LR and anabaenopeptins.</title>
        <authorList>
            <person name="Berthold D.E."/>
            <person name="Lefler F.W."/>
            <person name="Huang I.-S."/>
            <person name="Abdulla H."/>
            <person name="Zimba P.V."/>
            <person name="Laughinghouse H.D. IV."/>
        </authorList>
    </citation>
    <scope>NUCLEOTIDE SEQUENCE</scope>
    <source>
        <strain evidence="1">BLCCT55</strain>
    </source>
</reference>
<dbReference type="SUPFAM" id="SSF54913">
    <property type="entry name" value="GlnB-like"/>
    <property type="match status" value="1"/>
</dbReference>
<dbReference type="Pfam" id="PF00543">
    <property type="entry name" value="P-II"/>
    <property type="match status" value="1"/>
</dbReference>
<dbReference type="Proteomes" id="UP000629098">
    <property type="component" value="Unassembled WGS sequence"/>
</dbReference>